<dbReference type="Proteomes" id="UP000799755">
    <property type="component" value="Unassembled WGS sequence"/>
</dbReference>
<evidence type="ECO:0000313" key="2">
    <source>
        <dbReference type="Proteomes" id="UP000799755"/>
    </source>
</evidence>
<organism evidence="1 2">
    <name type="scientific">Lindgomyces ingoldianus</name>
    <dbReference type="NCBI Taxonomy" id="673940"/>
    <lineage>
        <taxon>Eukaryota</taxon>
        <taxon>Fungi</taxon>
        <taxon>Dikarya</taxon>
        <taxon>Ascomycota</taxon>
        <taxon>Pezizomycotina</taxon>
        <taxon>Dothideomycetes</taxon>
        <taxon>Pleosporomycetidae</taxon>
        <taxon>Pleosporales</taxon>
        <taxon>Lindgomycetaceae</taxon>
        <taxon>Lindgomyces</taxon>
    </lineage>
</organism>
<comment type="caution">
    <text evidence="1">The sequence shown here is derived from an EMBL/GenBank/DDBJ whole genome shotgun (WGS) entry which is preliminary data.</text>
</comment>
<reference evidence="1" key="1">
    <citation type="journal article" date="2020" name="Stud. Mycol.">
        <title>101 Dothideomycetes genomes: a test case for predicting lifestyles and emergence of pathogens.</title>
        <authorList>
            <person name="Haridas S."/>
            <person name="Albert R."/>
            <person name="Binder M."/>
            <person name="Bloem J."/>
            <person name="Labutti K."/>
            <person name="Salamov A."/>
            <person name="Andreopoulos B."/>
            <person name="Baker S."/>
            <person name="Barry K."/>
            <person name="Bills G."/>
            <person name="Bluhm B."/>
            <person name="Cannon C."/>
            <person name="Castanera R."/>
            <person name="Culley D."/>
            <person name="Daum C."/>
            <person name="Ezra D."/>
            <person name="Gonzalez J."/>
            <person name="Henrissat B."/>
            <person name="Kuo A."/>
            <person name="Liang C."/>
            <person name="Lipzen A."/>
            <person name="Lutzoni F."/>
            <person name="Magnuson J."/>
            <person name="Mondo S."/>
            <person name="Nolan M."/>
            <person name="Ohm R."/>
            <person name="Pangilinan J."/>
            <person name="Park H.-J."/>
            <person name="Ramirez L."/>
            <person name="Alfaro M."/>
            <person name="Sun H."/>
            <person name="Tritt A."/>
            <person name="Yoshinaga Y."/>
            <person name="Zwiers L.-H."/>
            <person name="Turgeon B."/>
            <person name="Goodwin S."/>
            <person name="Spatafora J."/>
            <person name="Crous P."/>
            <person name="Grigoriev I."/>
        </authorList>
    </citation>
    <scope>NUCLEOTIDE SEQUENCE</scope>
    <source>
        <strain evidence="1">ATCC 200398</strain>
    </source>
</reference>
<feature type="non-terminal residue" evidence="1">
    <location>
        <position position="1"/>
    </location>
</feature>
<evidence type="ECO:0000313" key="1">
    <source>
        <dbReference type="EMBL" id="KAF2466735.1"/>
    </source>
</evidence>
<dbReference type="EMBL" id="MU003523">
    <property type="protein sequence ID" value="KAF2466735.1"/>
    <property type="molecule type" value="Genomic_DNA"/>
</dbReference>
<protein>
    <submittedName>
        <fullName evidence="1">Uncharacterized protein</fullName>
    </submittedName>
</protein>
<gene>
    <name evidence="1" type="ORF">BDR25DRAFT_376872</name>
</gene>
<sequence length="49" mass="5258">HSSYTKAEICCWEACPTVGFAGRHFSGGGHGPLSGYMDSQFTTSSPSMW</sequence>
<accession>A0ACB6QJP3</accession>
<name>A0ACB6QJP3_9PLEO</name>
<keyword evidence="2" id="KW-1185">Reference proteome</keyword>
<proteinExistence type="predicted"/>